<sequence length="109" mass="12083">MVVNPVLMDITRMEKSAFNVHTVKKNVKNVKKDISMIGSTHPVKNGESMVLLMVGIVGLLLILTAVTCKHFVPCVLRKPTVQMKDSCRRPVEESGDDSLCSVKLYSKEP</sequence>
<comment type="caution">
    <text evidence="2">The sequence shown here is derived from an EMBL/GenBank/DDBJ whole genome shotgun (WGS) entry which is preliminary data.</text>
</comment>
<proteinExistence type="predicted"/>
<gene>
    <name evidence="2" type="ORF">AKAME5_001614100</name>
</gene>
<evidence type="ECO:0000313" key="2">
    <source>
        <dbReference type="EMBL" id="GLD64603.1"/>
    </source>
</evidence>
<dbReference type="AlphaFoldDB" id="A0AAD3N0L9"/>
<dbReference type="EMBL" id="BRZM01000069">
    <property type="protein sequence ID" value="GLD64603.1"/>
    <property type="molecule type" value="Genomic_DNA"/>
</dbReference>
<protein>
    <submittedName>
        <fullName evidence="2">Tumor necrosis factor receptor superfamily member 9-like protein</fullName>
    </submittedName>
</protein>
<keyword evidence="1" id="KW-1133">Transmembrane helix</keyword>
<evidence type="ECO:0000256" key="1">
    <source>
        <dbReference type="SAM" id="Phobius"/>
    </source>
</evidence>
<organism evidence="2 3">
    <name type="scientific">Lates japonicus</name>
    <name type="common">Japanese lates</name>
    <dbReference type="NCBI Taxonomy" id="270547"/>
    <lineage>
        <taxon>Eukaryota</taxon>
        <taxon>Metazoa</taxon>
        <taxon>Chordata</taxon>
        <taxon>Craniata</taxon>
        <taxon>Vertebrata</taxon>
        <taxon>Euteleostomi</taxon>
        <taxon>Actinopterygii</taxon>
        <taxon>Neopterygii</taxon>
        <taxon>Teleostei</taxon>
        <taxon>Neoteleostei</taxon>
        <taxon>Acanthomorphata</taxon>
        <taxon>Carangaria</taxon>
        <taxon>Carangaria incertae sedis</taxon>
        <taxon>Centropomidae</taxon>
        <taxon>Lates</taxon>
    </lineage>
</organism>
<feature type="transmembrane region" description="Helical" evidence="1">
    <location>
        <begin position="49"/>
        <end position="68"/>
    </location>
</feature>
<evidence type="ECO:0000313" key="3">
    <source>
        <dbReference type="Proteomes" id="UP001279410"/>
    </source>
</evidence>
<name>A0AAD3N0L9_LATJO</name>
<keyword evidence="1" id="KW-0812">Transmembrane</keyword>
<reference evidence="2" key="1">
    <citation type="submission" date="2022-08" db="EMBL/GenBank/DDBJ databases">
        <title>Genome sequencing of akame (Lates japonicus).</title>
        <authorList>
            <person name="Hashiguchi Y."/>
            <person name="Takahashi H."/>
        </authorList>
    </citation>
    <scope>NUCLEOTIDE SEQUENCE</scope>
    <source>
        <strain evidence="2">Kochi</strain>
    </source>
</reference>
<keyword evidence="3" id="KW-1185">Reference proteome</keyword>
<accession>A0AAD3N0L9</accession>
<keyword evidence="1" id="KW-0472">Membrane</keyword>
<dbReference type="Proteomes" id="UP001279410">
    <property type="component" value="Unassembled WGS sequence"/>
</dbReference>
<keyword evidence="2" id="KW-0675">Receptor</keyword>